<reference evidence="1" key="1">
    <citation type="submission" date="2021-06" db="EMBL/GenBank/DDBJ databases">
        <authorList>
            <person name="Kallberg Y."/>
            <person name="Tangrot J."/>
            <person name="Rosling A."/>
        </authorList>
    </citation>
    <scope>NUCLEOTIDE SEQUENCE</scope>
    <source>
        <strain evidence="1">MA453B</strain>
    </source>
</reference>
<evidence type="ECO:0000313" key="1">
    <source>
        <dbReference type="EMBL" id="CAG8807583.1"/>
    </source>
</evidence>
<protein>
    <submittedName>
        <fullName evidence="1">1504_t:CDS:1</fullName>
    </submittedName>
</protein>
<proteinExistence type="predicted"/>
<accession>A0A9N9PCJ2</accession>
<evidence type="ECO:0000313" key="2">
    <source>
        <dbReference type="Proteomes" id="UP000789405"/>
    </source>
</evidence>
<keyword evidence="2" id="KW-1185">Reference proteome</keyword>
<sequence length="42" mass="4622">ITINQYVTLNISTLKDDPTIYNLSVVPIFGIFTGPIQNLAIT</sequence>
<comment type="caution">
    <text evidence="1">The sequence shown here is derived from an EMBL/GenBank/DDBJ whole genome shotgun (WGS) entry which is preliminary data.</text>
</comment>
<dbReference type="AlphaFoldDB" id="A0A9N9PCJ2"/>
<organism evidence="1 2">
    <name type="scientific">Dentiscutata erythropus</name>
    <dbReference type="NCBI Taxonomy" id="1348616"/>
    <lineage>
        <taxon>Eukaryota</taxon>
        <taxon>Fungi</taxon>
        <taxon>Fungi incertae sedis</taxon>
        <taxon>Mucoromycota</taxon>
        <taxon>Glomeromycotina</taxon>
        <taxon>Glomeromycetes</taxon>
        <taxon>Diversisporales</taxon>
        <taxon>Gigasporaceae</taxon>
        <taxon>Dentiscutata</taxon>
    </lineage>
</organism>
<feature type="non-terminal residue" evidence="1">
    <location>
        <position position="1"/>
    </location>
</feature>
<dbReference type="Proteomes" id="UP000789405">
    <property type="component" value="Unassembled WGS sequence"/>
</dbReference>
<dbReference type="EMBL" id="CAJVPY010042741">
    <property type="protein sequence ID" value="CAG8807583.1"/>
    <property type="molecule type" value="Genomic_DNA"/>
</dbReference>
<gene>
    <name evidence="1" type="ORF">DERYTH_LOCUS24709</name>
</gene>
<name>A0A9N9PCJ2_9GLOM</name>